<evidence type="ECO:0000256" key="1">
    <source>
        <dbReference type="ARBA" id="ARBA00001933"/>
    </source>
</evidence>
<evidence type="ECO:0000256" key="8">
    <source>
        <dbReference type="ARBA" id="ARBA00023125"/>
    </source>
</evidence>
<gene>
    <name evidence="11" type="ORF">OL497_18285</name>
</gene>
<dbReference type="InterPro" id="IPR015421">
    <property type="entry name" value="PyrdxlP-dep_Trfase_major"/>
</dbReference>
<evidence type="ECO:0000313" key="12">
    <source>
        <dbReference type="Proteomes" id="UP001207742"/>
    </source>
</evidence>
<dbReference type="InterPro" id="IPR015422">
    <property type="entry name" value="PyrdxlP-dep_Trfase_small"/>
</dbReference>
<dbReference type="InterPro" id="IPR000524">
    <property type="entry name" value="Tscrpt_reg_HTH_GntR"/>
</dbReference>
<keyword evidence="12" id="KW-1185">Reference proteome</keyword>
<dbReference type="SUPFAM" id="SSF53383">
    <property type="entry name" value="PLP-dependent transferases"/>
    <property type="match status" value="1"/>
</dbReference>
<evidence type="ECO:0000256" key="5">
    <source>
        <dbReference type="ARBA" id="ARBA00022679"/>
    </source>
</evidence>
<dbReference type="Pfam" id="PF00392">
    <property type="entry name" value="GntR"/>
    <property type="match status" value="1"/>
</dbReference>
<protein>
    <recommendedName>
        <fullName evidence="3">HTH-type transcriptional regulator NorG</fullName>
    </recommendedName>
</protein>
<dbReference type="Gene3D" id="1.10.10.10">
    <property type="entry name" value="Winged helix-like DNA-binding domain superfamily/Winged helix DNA-binding domain"/>
    <property type="match status" value="1"/>
</dbReference>
<sequence>MKKNDRFLYLRLADKIETMIHQGVYAIGDKLPSVRSLHKEHGISISTALQVYTHLEKRGWVTAREKSGYFVQYAQPIRPQLPPVTNPSPMAAEVRIYDQVEMFLQKQKGKKFISLIGESPHISLLPTLKLNKALQQIARSHTTAYLPYGDLIGHEPLRRHIARLSLHWGGALHPEQIVVTNGAIEGAGLALRAVAKAGDTIAIESPTFFGLLQAIESLGMKALEIPTDPATGVSLDKLEHAFRKKKVQACLFTTNYNNPLGSCMPDSHKAQLALLLQQYQIPLIEDDVYGDLHFAPERPKTIKTYDRDGLVLYCSSFSKTIAPGLRIGWITGGRYHDKIARLKFMTSASTGLLPQLLITNFLEQQRMDLHLKTLRQTIHTQMMQVARIVQQCFPADTQLTRPGGGISSWVVLPSRVDTRLLHRQAMTHHFTFTPGGLFSSQDKYHHCLRLSGSNPVNEDQIWALQLLGKLIHQQLK</sequence>
<comment type="caution">
    <text evidence="11">The sequence shown here is derived from an EMBL/GenBank/DDBJ whole genome shotgun (WGS) entry which is preliminary data.</text>
</comment>
<dbReference type="InterPro" id="IPR004839">
    <property type="entry name" value="Aminotransferase_I/II_large"/>
</dbReference>
<evidence type="ECO:0000259" key="10">
    <source>
        <dbReference type="PROSITE" id="PS50949"/>
    </source>
</evidence>
<name>A0ABT3IPY0_9BACT</name>
<dbReference type="PROSITE" id="PS50949">
    <property type="entry name" value="HTH_GNTR"/>
    <property type="match status" value="1"/>
</dbReference>
<dbReference type="PANTHER" id="PTHR42790">
    <property type="entry name" value="AMINOTRANSFERASE"/>
    <property type="match status" value="1"/>
</dbReference>
<keyword evidence="7" id="KW-0805">Transcription regulation</keyword>
<dbReference type="Gene3D" id="3.90.1150.10">
    <property type="entry name" value="Aspartate Aminotransferase, domain 1"/>
    <property type="match status" value="1"/>
</dbReference>
<evidence type="ECO:0000256" key="3">
    <source>
        <dbReference type="ARBA" id="ARBA00015123"/>
    </source>
</evidence>
<evidence type="ECO:0000256" key="7">
    <source>
        <dbReference type="ARBA" id="ARBA00023015"/>
    </source>
</evidence>
<evidence type="ECO:0000313" key="11">
    <source>
        <dbReference type="EMBL" id="MCW3485860.1"/>
    </source>
</evidence>
<dbReference type="InterPro" id="IPR036388">
    <property type="entry name" value="WH-like_DNA-bd_sf"/>
</dbReference>
<evidence type="ECO:0000256" key="2">
    <source>
        <dbReference type="ARBA" id="ARBA00005384"/>
    </source>
</evidence>
<organism evidence="11 12">
    <name type="scientific">Chitinophaga nivalis</name>
    <dbReference type="NCBI Taxonomy" id="2991709"/>
    <lineage>
        <taxon>Bacteria</taxon>
        <taxon>Pseudomonadati</taxon>
        <taxon>Bacteroidota</taxon>
        <taxon>Chitinophagia</taxon>
        <taxon>Chitinophagales</taxon>
        <taxon>Chitinophagaceae</taxon>
        <taxon>Chitinophaga</taxon>
    </lineage>
</organism>
<dbReference type="InterPro" id="IPR036390">
    <property type="entry name" value="WH_DNA-bd_sf"/>
</dbReference>
<dbReference type="EMBL" id="JAPDNS010000002">
    <property type="protein sequence ID" value="MCW3485860.1"/>
    <property type="molecule type" value="Genomic_DNA"/>
</dbReference>
<evidence type="ECO:0000256" key="6">
    <source>
        <dbReference type="ARBA" id="ARBA00022898"/>
    </source>
</evidence>
<dbReference type="SUPFAM" id="SSF46785">
    <property type="entry name" value="Winged helix' DNA-binding domain"/>
    <property type="match status" value="1"/>
</dbReference>
<dbReference type="Pfam" id="PF00155">
    <property type="entry name" value="Aminotran_1_2"/>
    <property type="match status" value="1"/>
</dbReference>
<dbReference type="Gene3D" id="3.40.640.10">
    <property type="entry name" value="Type I PLP-dependent aspartate aminotransferase-like (Major domain)"/>
    <property type="match status" value="1"/>
</dbReference>
<comment type="cofactor">
    <cofactor evidence="1">
        <name>pyridoxal 5'-phosphate</name>
        <dbReference type="ChEBI" id="CHEBI:597326"/>
    </cofactor>
</comment>
<dbReference type="GO" id="GO:0008483">
    <property type="term" value="F:transaminase activity"/>
    <property type="evidence" value="ECO:0007669"/>
    <property type="project" value="UniProtKB-KW"/>
</dbReference>
<dbReference type="PANTHER" id="PTHR42790:SF7">
    <property type="entry name" value="GNTR FAMILY TRANSCRIPTIONAL REGULATORY PROTEIN"/>
    <property type="match status" value="1"/>
</dbReference>
<keyword evidence="6" id="KW-0663">Pyridoxal phosphate</keyword>
<comment type="similarity">
    <text evidence="2">In the C-terminal section; belongs to the class-I pyridoxal-phosphate-dependent aminotransferase family.</text>
</comment>
<accession>A0ABT3IPY0</accession>
<evidence type="ECO:0000256" key="4">
    <source>
        <dbReference type="ARBA" id="ARBA00022576"/>
    </source>
</evidence>
<dbReference type="Proteomes" id="UP001207742">
    <property type="component" value="Unassembled WGS sequence"/>
</dbReference>
<evidence type="ECO:0000256" key="9">
    <source>
        <dbReference type="ARBA" id="ARBA00023163"/>
    </source>
</evidence>
<dbReference type="CDD" id="cd07377">
    <property type="entry name" value="WHTH_GntR"/>
    <property type="match status" value="1"/>
</dbReference>
<proteinExistence type="inferred from homology"/>
<dbReference type="RefSeq" id="WP_264732678.1">
    <property type="nucleotide sequence ID" value="NZ_JAPDNR010000001.1"/>
</dbReference>
<keyword evidence="8" id="KW-0238">DNA-binding</keyword>
<keyword evidence="9" id="KW-0804">Transcription</keyword>
<dbReference type="InterPro" id="IPR050859">
    <property type="entry name" value="Class-I_PLP-dep_aminotransf"/>
</dbReference>
<feature type="domain" description="HTH gntR-type" evidence="10">
    <location>
        <begin position="6"/>
        <end position="74"/>
    </location>
</feature>
<dbReference type="SMART" id="SM00345">
    <property type="entry name" value="HTH_GNTR"/>
    <property type="match status" value="1"/>
</dbReference>
<keyword evidence="4 11" id="KW-0032">Aminotransferase</keyword>
<dbReference type="CDD" id="cd00609">
    <property type="entry name" value="AAT_like"/>
    <property type="match status" value="1"/>
</dbReference>
<dbReference type="InterPro" id="IPR015424">
    <property type="entry name" value="PyrdxlP-dep_Trfase"/>
</dbReference>
<keyword evidence="5" id="KW-0808">Transferase</keyword>
<reference evidence="11 12" key="1">
    <citation type="submission" date="2022-10" db="EMBL/GenBank/DDBJ databases">
        <title>Chitinophaga nivalis PC15 sp. nov., isolated from Pyeongchang county, South Korea.</title>
        <authorList>
            <person name="Trinh H.N."/>
        </authorList>
    </citation>
    <scope>NUCLEOTIDE SEQUENCE [LARGE SCALE GENOMIC DNA]</scope>
    <source>
        <strain evidence="11 12">PC14</strain>
    </source>
</reference>